<keyword evidence="2" id="KW-0808">Transferase</keyword>
<dbReference type="InterPro" id="IPR000182">
    <property type="entry name" value="GNAT_dom"/>
</dbReference>
<dbReference type="SUPFAM" id="SSF55729">
    <property type="entry name" value="Acyl-CoA N-acyltransferases (Nat)"/>
    <property type="match status" value="1"/>
</dbReference>
<keyword evidence="2" id="KW-0012">Acyltransferase</keyword>
<accession>A0ABW4KRX1</accession>
<evidence type="ECO:0000313" key="3">
    <source>
        <dbReference type="Proteomes" id="UP001597304"/>
    </source>
</evidence>
<dbReference type="Pfam" id="PF13302">
    <property type="entry name" value="Acetyltransf_3"/>
    <property type="match status" value="1"/>
</dbReference>
<sequence>MAHRAPPHLDTPATLRTERLVLRPWCDSDRAPFAALNADAETMRFFPEPLTRAESDALADRCQALIAMRGWGFWAVERQDNGAFIGMLGLHVPAPDLPFSPCVEVGWRLAREHWGQGLATEGARAALAFGFDRLGLDEIVSFTTVTNTPSQAVMQRLGMQRDVATFEHPALPVGHPLREHVLCRVLSGDLANHRSTS</sequence>
<keyword evidence="3" id="KW-1185">Reference proteome</keyword>
<dbReference type="Proteomes" id="UP001597304">
    <property type="component" value="Unassembled WGS sequence"/>
</dbReference>
<dbReference type="GO" id="GO:0016746">
    <property type="term" value="F:acyltransferase activity"/>
    <property type="evidence" value="ECO:0007669"/>
    <property type="project" value="UniProtKB-KW"/>
</dbReference>
<reference evidence="3" key="1">
    <citation type="journal article" date="2019" name="Int. J. Syst. Evol. Microbiol.">
        <title>The Global Catalogue of Microorganisms (GCM) 10K type strain sequencing project: providing services to taxonomists for standard genome sequencing and annotation.</title>
        <authorList>
            <consortium name="The Broad Institute Genomics Platform"/>
            <consortium name="The Broad Institute Genome Sequencing Center for Infectious Disease"/>
            <person name="Wu L."/>
            <person name="Ma J."/>
        </authorList>
    </citation>
    <scope>NUCLEOTIDE SEQUENCE [LARGE SCALE GENOMIC DNA]</scope>
    <source>
        <strain evidence="3">LMG 29247</strain>
    </source>
</reference>
<dbReference type="RefSeq" id="WP_147911667.1">
    <property type="nucleotide sequence ID" value="NZ_JBHUEJ010000019.1"/>
</dbReference>
<dbReference type="PROSITE" id="PS51186">
    <property type="entry name" value="GNAT"/>
    <property type="match status" value="1"/>
</dbReference>
<dbReference type="EC" id="2.3.-.-" evidence="2"/>
<dbReference type="PANTHER" id="PTHR43792">
    <property type="entry name" value="GNAT FAMILY, PUTATIVE (AFU_ORTHOLOGUE AFUA_3G00765)-RELATED-RELATED"/>
    <property type="match status" value="1"/>
</dbReference>
<dbReference type="EMBL" id="JBHUEJ010000019">
    <property type="protein sequence ID" value="MFD1710807.1"/>
    <property type="molecule type" value="Genomic_DNA"/>
</dbReference>
<protein>
    <submittedName>
        <fullName evidence="2">GNAT family N-acetyltransferase</fullName>
        <ecNumber evidence="2">2.3.-.-</ecNumber>
    </submittedName>
</protein>
<dbReference type="InterPro" id="IPR016181">
    <property type="entry name" value="Acyl_CoA_acyltransferase"/>
</dbReference>
<gene>
    <name evidence="2" type="ORF">ACFSF0_09335</name>
</gene>
<dbReference type="InterPro" id="IPR051531">
    <property type="entry name" value="N-acetyltransferase"/>
</dbReference>
<proteinExistence type="predicted"/>
<dbReference type="PANTHER" id="PTHR43792:SF1">
    <property type="entry name" value="N-ACETYLTRANSFERASE DOMAIN-CONTAINING PROTEIN"/>
    <property type="match status" value="1"/>
</dbReference>
<comment type="caution">
    <text evidence="2">The sequence shown here is derived from an EMBL/GenBank/DDBJ whole genome shotgun (WGS) entry which is preliminary data.</text>
</comment>
<evidence type="ECO:0000313" key="2">
    <source>
        <dbReference type="EMBL" id="MFD1710807.1"/>
    </source>
</evidence>
<feature type="domain" description="N-acetyltransferase" evidence="1">
    <location>
        <begin position="20"/>
        <end position="178"/>
    </location>
</feature>
<dbReference type="Gene3D" id="3.40.630.30">
    <property type="match status" value="1"/>
</dbReference>
<name>A0ABW4KRX1_9BURK</name>
<evidence type="ECO:0000259" key="1">
    <source>
        <dbReference type="PROSITE" id="PS51186"/>
    </source>
</evidence>
<organism evidence="2 3">
    <name type="scientific">Ottowia flava</name>
    <dbReference type="NCBI Taxonomy" id="2675430"/>
    <lineage>
        <taxon>Bacteria</taxon>
        <taxon>Pseudomonadati</taxon>
        <taxon>Pseudomonadota</taxon>
        <taxon>Betaproteobacteria</taxon>
        <taxon>Burkholderiales</taxon>
        <taxon>Comamonadaceae</taxon>
        <taxon>Ottowia</taxon>
    </lineage>
</organism>